<feature type="non-terminal residue" evidence="2">
    <location>
        <position position="147"/>
    </location>
</feature>
<sequence>MEPDLSHSITRHPHVFQLHEHERSGSARSSMRTPFSPPPPPAEPEGPRNDKAVSTAVEAGDDNADQHPVSRHPSQATDVEGQPGQLRWRNGNDPFNLSSAFRTDAELEQIRANTSRKRDGPSGGSGTKSPTGHKAKKANPRKVEGFY</sequence>
<evidence type="ECO:0000256" key="1">
    <source>
        <dbReference type="SAM" id="MobiDB-lite"/>
    </source>
</evidence>
<dbReference type="InParanoid" id="A0A136J6N7"/>
<feature type="compositionally biased region" description="Pro residues" evidence="1">
    <location>
        <begin position="35"/>
        <end position="44"/>
    </location>
</feature>
<dbReference type="Proteomes" id="UP000070501">
    <property type="component" value="Unassembled WGS sequence"/>
</dbReference>
<dbReference type="AlphaFoldDB" id="A0A136J6N7"/>
<proteinExistence type="predicted"/>
<evidence type="ECO:0000313" key="2">
    <source>
        <dbReference type="EMBL" id="KXJ92787.1"/>
    </source>
</evidence>
<reference evidence="3" key="1">
    <citation type="submission" date="2016-02" db="EMBL/GenBank/DDBJ databases">
        <title>Draft genome sequence of Microdochium bolleyi, a fungal endophyte of beachgrass.</title>
        <authorList>
            <consortium name="DOE Joint Genome Institute"/>
            <person name="David A.S."/>
            <person name="May G."/>
            <person name="Haridas S."/>
            <person name="Lim J."/>
            <person name="Wang M."/>
            <person name="Labutti K."/>
            <person name="Lipzen A."/>
            <person name="Barry K."/>
            <person name="Grigoriev I.V."/>
        </authorList>
    </citation>
    <scope>NUCLEOTIDE SEQUENCE [LARGE SCALE GENOMIC DNA]</scope>
    <source>
        <strain evidence="3">J235TASD1</strain>
    </source>
</reference>
<dbReference type="OrthoDB" id="78296at2759"/>
<feature type="compositionally biased region" description="Basic residues" evidence="1">
    <location>
        <begin position="131"/>
        <end position="140"/>
    </location>
</feature>
<accession>A0A136J6N7</accession>
<feature type="region of interest" description="Disordered" evidence="1">
    <location>
        <begin position="1"/>
        <end position="147"/>
    </location>
</feature>
<organism evidence="2 3">
    <name type="scientific">Microdochium bolleyi</name>
    <dbReference type="NCBI Taxonomy" id="196109"/>
    <lineage>
        <taxon>Eukaryota</taxon>
        <taxon>Fungi</taxon>
        <taxon>Dikarya</taxon>
        <taxon>Ascomycota</taxon>
        <taxon>Pezizomycotina</taxon>
        <taxon>Sordariomycetes</taxon>
        <taxon>Xylariomycetidae</taxon>
        <taxon>Xylariales</taxon>
        <taxon>Microdochiaceae</taxon>
        <taxon>Microdochium</taxon>
    </lineage>
</organism>
<gene>
    <name evidence="2" type="ORF">Micbo1qcDRAFT_160605</name>
</gene>
<evidence type="ECO:0000313" key="3">
    <source>
        <dbReference type="Proteomes" id="UP000070501"/>
    </source>
</evidence>
<dbReference type="EMBL" id="KQ964248">
    <property type="protein sequence ID" value="KXJ92787.1"/>
    <property type="molecule type" value="Genomic_DNA"/>
</dbReference>
<name>A0A136J6N7_9PEZI</name>
<protein>
    <submittedName>
        <fullName evidence="2">Uncharacterized protein</fullName>
    </submittedName>
</protein>
<dbReference type="STRING" id="196109.A0A136J6N7"/>
<keyword evidence="3" id="KW-1185">Reference proteome</keyword>